<keyword evidence="2" id="KW-1185">Reference proteome</keyword>
<evidence type="ECO:0000313" key="1">
    <source>
        <dbReference type="EMBL" id="MCP1339399.1"/>
    </source>
</evidence>
<dbReference type="AlphaFoldDB" id="A0A9X2FXQ2"/>
<gene>
    <name evidence="1" type="ORF">NJR55_07300</name>
</gene>
<reference evidence="1" key="1">
    <citation type="submission" date="2022-06" db="EMBL/GenBank/DDBJ databases">
        <title>Idiomarina rhizosphaerae M1R2S28.</title>
        <authorList>
            <person name="Sun J.-Q."/>
            <person name="Li L.-F."/>
        </authorList>
    </citation>
    <scope>NUCLEOTIDE SEQUENCE</scope>
    <source>
        <strain evidence="1">M1R2S28</strain>
    </source>
</reference>
<proteinExistence type="predicted"/>
<comment type="caution">
    <text evidence="1">The sequence shown here is derived from an EMBL/GenBank/DDBJ whole genome shotgun (WGS) entry which is preliminary data.</text>
</comment>
<accession>A0A9X2FXQ2</accession>
<evidence type="ECO:0000313" key="2">
    <source>
        <dbReference type="Proteomes" id="UP001139474"/>
    </source>
</evidence>
<sequence>MSPKDEKSGQELMMDALNELIATPNAKINRNIVAKRARLSHTLLRKKSYSDVEKRIIKAEKLRAIEMEDRSKDQRIKQLENMLVAANIKLKKLTERSQAPSSKTIKKIEGDLVAQLLEMYRYNDLLRARLAEKHGESIDKETGEVIHINRIKRR</sequence>
<organism evidence="1 2">
    <name type="scientific">Idiomarina rhizosphaerae</name>
    <dbReference type="NCBI Taxonomy" id="2961572"/>
    <lineage>
        <taxon>Bacteria</taxon>
        <taxon>Pseudomonadati</taxon>
        <taxon>Pseudomonadota</taxon>
        <taxon>Gammaproteobacteria</taxon>
        <taxon>Alteromonadales</taxon>
        <taxon>Idiomarinaceae</taxon>
        <taxon>Idiomarina</taxon>
    </lineage>
</organism>
<name>A0A9X2FXQ2_9GAMM</name>
<dbReference type="RefSeq" id="WP_253619173.1">
    <property type="nucleotide sequence ID" value="NZ_JAMZDE010000006.1"/>
</dbReference>
<protein>
    <submittedName>
        <fullName evidence="1">Uncharacterized protein</fullName>
    </submittedName>
</protein>
<dbReference type="EMBL" id="JAMZDE010000006">
    <property type="protein sequence ID" value="MCP1339399.1"/>
    <property type="molecule type" value="Genomic_DNA"/>
</dbReference>
<dbReference type="Proteomes" id="UP001139474">
    <property type="component" value="Unassembled WGS sequence"/>
</dbReference>